<dbReference type="GO" id="GO:0003700">
    <property type="term" value="F:DNA-binding transcription factor activity"/>
    <property type="evidence" value="ECO:0007669"/>
    <property type="project" value="TreeGrafter"/>
</dbReference>
<evidence type="ECO:0000313" key="3">
    <source>
        <dbReference type="EMBL" id="NOJ80766.1"/>
    </source>
</evidence>
<dbReference type="Proteomes" id="UP000533080">
    <property type="component" value="Unassembled WGS sequence"/>
</dbReference>
<feature type="domain" description="HTH cro/C1-type" evidence="2">
    <location>
        <begin position="30"/>
        <end position="84"/>
    </location>
</feature>
<keyword evidence="1" id="KW-0238">DNA-binding</keyword>
<dbReference type="CDD" id="cd00093">
    <property type="entry name" value="HTH_XRE"/>
    <property type="match status" value="1"/>
</dbReference>
<dbReference type="SUPFAM" id="SSF47413">
    <property type="entry name" value="lambda repressor-like DNA-binding domains"/>
    <property type="match status" value="1"/>
</dbReference>
<protein>
    <submittedName>
        <fullName evidence="3">Helix-turn-helix transcriptional regulator</fullName>
    </submittedName>
</protein>
<dbReference type="AlphaFoldDB" id="A0A7Y4IKF7"/>
<dbReference type="Gene3D" id="1.10.260.40">
    <property type="entry name" value="lambda repressor-like DNA-binding domains"/>
    <property type="match status" value="1"/>
</dbReference>
<dbReference type="EMBL" id="JABFNT010000066">
    <property type="protein sequence ID" value="NOJ80766.1"/>
    <property type="molecule type" value="Genomic_DNA"/>
</dbReference>
<evidence type="ECO:0000259" key="2">
    <source>
        <dbReference type="PROSITE" id="PS50943"/>
    </source>
</evidence>
<dbReference type="InterPro" id="IPR001387">
    <property type="entry name" value="Cro/C1-type_HTH"/>
</dbReference>
<comment type="caution">
    <text evidence="3">The sequence shown here is derived from an EMBL/GenBank/DDBJ whole genome shotgun (WGS) entry which is preliminary data.</text>
</comment>
<gene>
    <name evidence="3" type="ORF">HNV28_20955</name>
</gene>
<evidence type="ECO:0000256" key="1">
    <source>
        <dbReference type="ARBA" id="ARBA00023125"/>
    </source>
</evidence>
<name>A0A7Y4IKF7_MYXXA</name>
<dbReference type="PANTHER" id="PTHR46797:SF1">
    <property type="entry name" value="METHYLPHOSPHONATE SYNTHASE"/>
    <property type="match status" value="1"/>
</dbReference>
<dbReference type="GO" id="GO:0005829">
    <property type="term" value="C:cytosol"/>
    <property type="evidence" value="ECO:0007669"/>
    <property type="project" value="TreeGrafter"/>
</dbReference>
<organism evidence="3 4">
    <name type="scientific">Myxococcus xanthus</name>
    <dbReference type="NCBI Taxonomy" id="34"/>
    <lineage>
        <taxon>Bacteria</taxon>
        <taxon>Pseudomonadati</taxon>
        <taxon>Myxococcota</taxon>
        <taxon>Myxococcia</taxon>
        <taxon>Myxococcales</taxon>
        <taxon>Cystobacterineae</taxon>
        <taxon>Myxococcaceae</taxon>
        <taxon>Myxococcus</taxon>
    </lineage>
</organism>
<accession>A0A7Y4IKF7</accession>
<dbReference type="PROSITE" id="PS50943">
    <property type="entry name" value="HTH_CROC1"/>
    <property type="match status" value="1"/>
</dbReference>
<sequence>MLGVPSPRHSPLFPGLFMYAKLSQRIGTQVRAARHRAGLSQAQVAEAIHVPTLVLSRLERGRLLPSLPTLVDLCGVLRVSVDLLLSGEGLAFPAPEGAGQ</sequence>
<proteinExistence type="predicted"/>
<dbReference type="GO" id="GO:0003677">
    <property type="term" value="F:DNA binding"/>
    <property type="evidence" value="ECO:0007669"/>
    <property type="project" value="UniProtKB-KW"/>
</dbReference>
<dbReference type="Pfam" id="PF13560">
    <property type="entry name" value="HTH_31"/>
    <property type="match status" value="1"/>
</dbReference>
<dbReference type="InterPro" id="IPR050807">
    <property type="entry name" value="TransReg_Diox_bact_type"/>
</dbReference>
<dbReference type="SMART" id="SM00530">
    <property type="entry name" value="HTH_XRE"/>
    <property type="match status" value="1"/>
</dbReference>
<dbReference type="InterPro" id="IPR010982">
    <property type="entry name" value="Lambda_DNA-bd_dom_sf"/>
</dbReference>
<reference evidence="3 4" key="1">
    <citation type="submission" date="2020-05" db="EMBL/GenBank/DDBJ databases">
        <authorList>
            <person name="Whitworth D."/>
        </authorList>
    </citation>
    <scope>NUCLEOTIDE SEQUENCE [LARGE SCALE GENOMIC DNA]</scope>
    <source>
        <strain evidence="3 4">AM005</strain>
    </source>
</reference>
<evidence type="ECO:0000313" key="4">
    <source>
        <dbReference type="Proteomes" id="UP000533080"/>
    </source>
</evidence>
<dbReference type="PANTHER" id="PTHR46797">
    <property type="entry name" value="HTH-TYPE TRANSCRIPTIONAL REGULATOR"/>
    <property type="match status" value="1"/>
</dbReference>